<dbReference type="KEGG" id="dva:DAD186_11920"/>
<dbReference type="InterPro" id="IPR035940">
    <property type="entry name" value="CAP_sf"/>
</dbReference>
<feature type="region of interest" description="Disordered" evidence="1">
    <location>
        <begin position="614"/>
        <end position="744"/>
    </location>
</feature>
<accession>A0A1B0ZIR0</accession>
<dbReference type="Proteomes" id="UP000092596">
    <property type="component" value="Chromosome"/>
</dbReference>
<dbReference type="Pfam" id="PF00188">
    <property type="entry name" value="CAP"/>
    <property type="match status" value="1"/>
</dbReference>
<dbReference type="Gene3D" id="3.40.33.10">
    <property type="entry name" value="CAP"/>
    <property type="match status" value="1"/>
</dbReference>
<organism evidence="4 5">
    <name type="scientific">Dermabacter vaginalis</name>
    <dbReference type="NCBI Taxonomy" id="1630135"/>
    <lineage>
        <taxon>Bacteria</taxon>
        <taxon>Bacillati</taxon>
        <taxon>Actinomycetota</taxon>
        <taxon>Actinomycetes</taxon>
        <taxon>Micrococcales</taxon>
        <taxon>Dermabacteraceae</taxon>
        <taxon>Dermabacter</taxon>
    </lineage>
</organism>
<feature type="compositionally biased region" description="Basic and acidic residues" evidence="1">
    <location>
        <begin position="713"/>
        <end position="735"/>
    </location>
</feature>
<dbReference type="PANTHER" id="PTHR31157:SF1">
    <property type="entry name" value="SCP DOMAIN-CONTAINING PROTEIN"/>
    <property type="match status" value="1"/>
</dbReference>
<feature type="compositionally biased region" description="Polar residues" evidence="1">
    <location>
        <begin position="674"/>
        <end position="685"/>
    </location>
</feature>
<evidence type="ECO:0000259" key="3">
    <source>
        <dbReference type="Pfam" id="PF00188"/>
    </source>
</evidence>
<dbReference type="EMBL" id="CP012117">
    <property type="protein sequence ID" value="ANP27742.1"/>
    <property type="molecule type" value="Genomic_DNA"/>
</dbReference>
<feature type="signal peptide" evidence="2">
    <location>
        <begin position="1"/>
        <end position="22"/>
    </location>
</feature>
<evidence type="ECO:0000256" key="2">
    <source>
        <dbReference type="SAM" id="SignalP"/>
    </source>
</evidence>
<dbReference type="CDD" id="cd05379">
    <property type="entry name" value="CAP_bacterial"/>
    <property type="match status" value="1"/>
</dbReference>
<gene>
    <name evidence="4" type="ORF">DAD186_11920</name>
</gene>
<feature type="compositionally biased region" description="Basic and acidic residues" evidence="1">
    <location>
        <begin position="632"/>
        <end position="652"/>
    </location>
</feature>
<dbReference type="SUPFAM" id="SSF55797">
    <property type="entry name" value="PR-1-like"/>
    <property type="match status" value="1"/>
</dbReference>
<sequence length="744" mass="79475">MTLTRKKLGPVLGLGLSLSLLAACSGGSASNDAAQSPSSSVTASADSSSSSSTSTDDTEDRLPGSVDSSPASSEEEDHSGESLAQQWARKRNRASGQDSNVNAESDASSDSSGRRRAQGDSELSAGRTPENTRENGSGQQRPAFEVTPDTALAHGESDAPIPPAQDPSNGPGPFPGNVVAQPAEPKPAQPKPHPTPEKPGDGTGKPAPKPHKPGKPSNPAPEPGSPKPGKPGNSHNSGTVTIAAFDEEGYNSALASWKRDRDEARSEAERSNRALDDARRTVEAARDKADASQRRYEEEKAKLDELVAAMPGTGDLAQKRDLAAKLKVEAQKAAADVETAEKKVTDAEKKKQDADRKLEQATKQLEVLSDKRDNIAIQSNLEFAQLNSEDQLRALSDALAERVNNYRVKNGLNELVYAPVFNDKAADWSTTMATSKDFTHSNRDEEGYSSENIVAATCSTEMETVDECADALFEQWQKSDDQNKNMLDETFSHAGMGLAKGDDGQVYGTNMFFIKDDVHEANSTTVVPKSKGMPENLDGEYVPEGAIAVTGGTKLAHTVDDRNTAAYDKWEGGKDGLDYTKGVRRGVDKRISELEEAPRVDELKNLDSDISEAQAKVDAAQAEADQSNQDLEDAKRAKGDADIRKTESEDASSKAQADLAEAEAAAPEADTARKQQQAKVDNQSKIVGEAESNAARDNKAASDAENELNEAQAKADDAKAEQQRVEAQEPTKKDYTTTIEVPAE</sequence>
<feature type="compositionally biased region" description="Pro residues" evidence="1">
    <location>
        <begin position="216"/>
        <end position="229"/>
    </location>
</feature>
<feature type="chain" id="PRO_5038969965" description="SCP domain-containing protein" evidence="2">
    <location>
        <begin position="23"/>
        <end position="744"/>
    </location>
</feature>
<feature type="region of interest" description="Disordered" evidence="1">
    <location>
        <begin position="26"/>
        <end position="298"/>
    </location>
</feature>
<feature type="compositionally biased region" description="Low complexity" evidence="1">
    <location>
        <begin position="26"/>
        <end position="55"/>
    </location>
</feature>
<proteinExistence type="predicted"/>
<feature type="compositionally biased region" description="Pro residues" evidence="1">
    <location>
        <begin position="160"/>
        <end position="174"/>
    </location>
</feature>
<feature type="compositionally biased region" description="Polar residues" evidence="1">
    <location>
        <begin position="94"/>
        <end position="103"/>
    </location>
</feature>
<dbReference type="RefSeq" id="WP_065247890.1">
    <property type="nucleotide sequence ID" value="NZ_CP012117.1"/>
</dbReference>
<keyword evidence="2" id="KW-0732">Signal</keyword>
<feature type="compositionally biased region" description="Low complexity" evidence="1">
    <location>
        <begin position="655"/>
        <end position="669"/>
    </location>
</feature>
<feature type="compositionally biased region" description="Pro residues" evidence="1">
    <location>
        <begin position="184"/>
        <end position="193"/>
    </location>
</feature>
<protein>
    <recommendedName>
        <fullName evidence="3">SCP domain-containing protein</fullName>
    </recommendedName>
</protein>
<dbReference type="STRING" id="1630135.DAD186_11920"/>
<dbReference type="InterPro" id="IPR014044">
    <property type="entry name" value="CAP_dom"/>
</dbReference>
<feature type="compositionally biased region" description="Basic and acidic residues" evidence="1">
    <location>
        <begin position="257"/>
        <end position="298"/>
    </location>
</feature>
<name>A0A1B0ZIR0_9MICO</name>
<dbReference type="AlphaFoldDB" id="A0A1B0ZIR0"/>
<evidence type="ECO:0000313" key="4">
    <source>
        <dbReference type="EMBL" id="ANP27742.1"/>
    </source>
</evidence>
<reference evidence="4 5" key="1">
    <citation type="submission" date="2015-06" db="EMBL/GenBank/DDBJ databases">
        <title>Investigation of pathophysiology for high-risk pregnancy and development of treatment modality based on it.</title>
        <authorList>
            <person name="Kim B.-C."/>
            <person name="Lim S."/>
        </authorList>
    </citation>
    <scope>NUCLEOTIDE SEQUENCE [LARGE SCALE GENOMIC DNA]</scope>
    <source>
        <strain evidence="4 5">AD1-86</strain>
    </source>
</reference>
<feature type="compositionally biased region" description="Low complexity" evidence="1">
    <location>
        <begin position="614"/>
        <end position="626"/>
    </location>
</feature>
<dbReference type="PANTHER" id="PTHR31157">
    <property type="entry name" value="SCP DOMAIN-CONTAINING PROTEIN"/>
    <property type="match status" value="1"/>
</dbReference>
<evidence type="ECO:0000313" key="5">
    <source>
        <dbReference type="Proteomes" id="UP000092596"/>
    </source>
</evidence>
<evidence type="ECO:0000256" key="1">
    <source>
        <dbReference type="SAM" id="MobiDB-lite"/>
    </source>
</evidence>
<feature type="domain" description="SCP" evidence="3">
    <location>
        <begin position="401"/>
        <end position="506"/>
    </location>
</feature>
<dbReference type="PROSITE" id="PS51257">
    <property type="entry name" value="PROKAR_LIPOPROTEIN"/>
    <property type="match status" value="1"/>
</dbReference>